<dbReference type="PANTHER" id="PTHR43976">
    <property type="entry name" value="SHORT CHAIN DEHYDROGENASE"/>
    <property type="match status" value="1"/>
</dbReference>
<reference evidence="3" key="1">
    <citation type="journal article" date="2015" name="Nature">
        <title>Complex archaea that bridge the gap between prokaryotes and eukaryotes.</title>
        <authorList>
            <person name="Spang A."/>
            <person name="Saw J.H."/>
            <person name="Jorgensen S.L."/>
            <person name="Zaremba-Niedzwiedzka K."/>
            <person name="Martijn J."/>
            <person name="Lind A.E."/>
            <person name="van Eijk R."/>
            <person name="Schleper C."/>
            <person name="Guy L."/>
            <person name="Ettema T.J."/>
        </authorList>
    </citation>
    <scope>NUCLEOTIDE SEQUENCE</scope>
</reference>
<evidence type="ECO:0000256" key="1">
    <source>
        <dbReference type="ARBA" id="ARBA00006484"/>
    </source>
</evidence>
<protein>
    <recommendedName>
        <fullName evidence="4">Short-chain dehydrogenase/reductase SDR</fullName>
    </recommendedName>
</protein>
<gene>
    <name evidence="3" type="ORF">LCGC14_1906080</name>
</gene>
<dbReference type="PANTHER" id="PTHR43976:SF16">
    <property type="entry name" value="SHORT-CHAIN DEHYDROGENASE_REDUCTASE FAMILY PROTEIN"/>
    <property type="match status" value="1"/>
</dbReference>
<dbReference type="InterPro" id="IPR051911">
    <property type="entry name" value="SDR_oxidoreductase"/>
</dbReference>
<dbReference type="Gene3D" id="3.40.50.720">
    <property type="entry name" value="NAD(P)-binding Rossmann-like Domain"/>
    <property type="match status" value="1"/>
</dbReference>
<sequence>MNENRNRVVLITGASSGIGQACANHLHQKGYRVYGTSRQARPHATGISKTEDIHSTAFEMIQMNVDYDDSVAQGVEFILDREGRLDVVVNNAGFGVAGSVEDTTIEEAKSQFETNFFGAVRLCRAALPIMRRQQSGYIVNISSGAGLISIPFQGMYSATKFALEGMTEALHMEVKPFDIHMVLIEPGDFRTKFTANRRKTVASQQNAVYLEKFTASLGVMEADETRFIKGRLKFGGAKQGAPFPSCIVVWRP</sequence>
<dbReference type="GO" id="GO:0016491">
    <property type="term" value="F:oxidoreductase activity"/>
    <property type="evidence" value="ECO:0007669"/>
    <property type="project" value="UniProtKB-KW"/>
</dbReference>
<dbReference type="AlphaFoldDB" id="A0A0F9GIH3"/>
<dbReference type="PRINTS" id="PR00081">
    <property type="entry name" value="GDHRDH"/>
</dbReference>
<proteinExistence type="inferred from homology"/>
<dbReference type="PROSITE" id="PS51257">
    <property type="entry name" value="PROKAR_LIPOPROTEIN"/>
    <property type="match status" value="1"/>
</dbReference>
<comment type="caution">
    <text evidence="3">The sequence shown here is derived from an EMBL/GenBank/DDBJ whole genome shotgun (WGS) entry which is preliminary data.</text>
</comment>
<dbReference type="PROSITE" id="PS00061">
    <property type="entry name" value="ADH_SHORT"/>
    <property type="match status" value="1"/>
</dbReference>
<dbReference type="CDD" id="cd05374">
    <property type="entry name" value="17beta-HSD-like_SDR_c"/>
    <property type="match status" value="1"/>
</dbReference>
<dbReference type="InterPro" id="IPR002347">
    <property type="entry name" value="SDR_fam"/>
</dbReference>
<organism evidence="3">
    <name type="scientific">marine sediment metagenome</name>
    <dbReference type="NCBI Taxonomy" id="412755"/>
    <lineage>
        <taxon>unclassified sequences</taxon>
        <taxon>metagenomes</taxon>
        <taxon>ecological metagenomes</taxon>
    </lineage>
</organism>
<keyword evidence="2" id="KW-0560">Oxidoreductase</keyword>
<evidence type="ECO:0008006" key="4">
    <source>
        <dbReference type="Google" id="ProtNLM"/>
    </source>
</evidence>
<dbReference type="InterPro" id="IPR020904">
    <property type="entry name" value="Sc_DH/Rdtase_CS"/>
</dbReference>
<dbReference type="InterPro" id="IPR036291">
    <property type="entry name" value="NAD(P)-bd_dom_sf"/>
</dbReference>
<accession>A0A0F9GIH3</accession>
<dbReference type="EMBL" id="LAZR01020046">
    <property type="protein sequence ID" value="KKL90301.1"/>
    <property type="molecule type" value="Genomic_DNA"/>
</dbReference>
<evidence type="ECO:0000313" key="3">
    <source>
        <dbReference type="EMBL" id="KKL90301.1"/>
    </source>
</evidence>
<dbReference type="Pfam" id="PF00106">
    <property type="entry name" value="adh_short"/>
    <property type="match status" value="1"/>
</dbReference>
<comment type="similarity">
    <text evidence="1">Belongs to the short-chain dehydrogenases/reductases (SDR) family.</text>
</comment>
<dbReference type="SUPFAM" id="SSF51735">
    <property type="entry name" value="NAD(P)-binding Rossmann-fold domains"/>
    <property type="match status" value="1"/>
</dbReference>
<evidence type="ECO:0000256" key="2">
    <source>
        <dbReference type="ARBA" id="ARBA00023002"/>
    </source>
</evidence>
<dbReference type="PRINTS" id="PR00080">
    <property type="entry name" value="SDRFAMILY"/>
</dbReference>
<name>A0A0F9GIH3_9ZZZZ</name>